<evidence type="ECO:0000256" key="1">
    <source>
        <dbReference type="ARBA" id="ARBA00005662"/>
    </source>
</evidence>
<comment type="similarity">
    <text evidence="1">Belongs to the CapA family.</text>
</comment>
<dbReference type="PANTHER" id="PTHR33393">
    <property type="entry name" value="POLYGLUTAMINE SYNTHESIS ACCESSORY PROTEIN RV0574C-RELATED"/>
    <property type="match status" value="1"/>
</dbReference>
<protein>
    <recommendedName>
        <fullName evidence="2">Capsule synthesis protein CapA domain-containing protein</fullName>
    </recommendedName>
</protein>
<gene>
    <name evidence="3" type="ORF">UV61_C0033G0007</name>
</gene>
<organism evidence="3 4">
    <name type="scientific">Candidatus Gottesmanbacteria bacterium GW2011_GWB1_43_11</name>
    <dbReference type="NCBI Taxonomy" id="1618446"/>
    <lineage>
        <taxon>Bacteria</taxon>
        <taxon>Candidatus Gottesmaniibacteriota</taxon>
    </lineage>
</organism>
<dbReference type="InterPro" id="IPR052169">
    <property type="entry name" value="CW_Biosynth-Accessory"/>
</dbReference>
<proteinExistence type="inferred from homology"/>
<dbReference type="InterPro" id="IPR029052">
    <property type="entry name" value="Metallo-depent_PP-like"/>
</dbReference>
<comment type="caution">
    <text evidence="3">The sequence shown here is derived from an EMBL/GenBank/DDBJ whole genome shotgun (WGS) entry which is preliminary data.</text>
</comment>
<evidence type="ECO:0000313" key="3">
    <source>
        <dbReference type="EMBL" id="KKS84281.1"/>
    </source>
</evidence>
<dbReference type="STRING" id="1618446.UV61_C0033G0007"/>
<sequence length="400" mass="44808">MKKWWLLLLLLLLLAVVLGGWFLLKESPSGSVISPLFPQSGPAQSRFKLPQRTEWTLLLTGDIIPARVVNQKMVAKNDFNWPLVNIAPILKDADLTLINLESPLLVKCPITNEGFKFCGDYRFAQALADSGVDVANLANNHSLNYGWEGLAETEEHLQEMGIETTGFTTNSPQPLLPRGENSLSPFVREGGGELCQKDIYCSKLVTKNIQICDLSHFNSPAQKYAIARNCDSVVGTIKVGFIGYNAVGQTVDRELVEQEIRAADKQVDILILSVHWGKEYERTPKSDPSLASDDPKELGRLFIDWGADVVVGNHPHWYQSLDFAQDKKGKYKPIFYALGNTIFDQEWSPETKVGYLAKLKFVGTEIKRENIEIIPIGIRDYGQAYVLEGKEKEKVLQELD</sequence>
<dbReference type="PANTHER" id="PTHR33393:SF11">
    <property type="entry name" value="POLYGLUTAMINE SYNTHESIS ACCESSORY PROTEIN RV0574C-RELATED"/>
    <property type="match status" value="1"/>
</dbReference>
<evidence type="ECO:0000259" key="2">
    <source>
        <dbReference type="SMART" id="SM00854"/>
    </source>
</evidence>
<dbReference type="InterPro" id="IPR019079">
    <property type="entry name" value="Capsule_synth_CapA"/>
</dbReference>
<dbReference type="CDD" id="cd07381">
    <property type="entry name" value="MPP_CapA"/>
    <property type="match status" value="1"/>
</dbReference>
<dbReference type="Gene3D" id="3.60.21.10">
    <property type="match status" value="1"/>
</dbReference>
<dbReference type="SMART" id="SM00854">
    <property type="entry name" value="PGA_cap"/>
    <property type="match status" value="1"/>
</dbReference>
<dbReference type="AlphaFoldDB" id="A0A0G1EML9"/>
<dbReference type="Pfam" id="PF09587">
    <property type="entry name" value="PGA_cap"/>
    <property type="match status" value="2"/>
</dbReference>
<dbReference type="SUPFAM" id="SSF56300">
    <property type="entry name" value="Metallo-dependent phosphatases"/>
    <property type="match status" value="1"/>
</dbReference>
<feature type="domain" description="Capsule synthesis protein CapA" evidence="2">
    <location>
        <begin position="56"/>
        <end position="345"/>
    </location>
</feature>
<accession>A0A0G1EML9</accession>
<dbReference type="Proteomes" id="UP000034050">
    <property type="component" value="Unassembled WGS sequence"/>
</dbReference>
<name>A0A0G1EML9_9BACT</name>
<dbReference type="EMBL" id="LCFD01000033">
    <property type="protein sequence ID" value="KKS84281.1"/>
    <property type="molecule type" value="Genomic_DNA"/>
</dbReference>
<reference evidence="3 4" key="1">
    <citation type="journal article" date="2015" name="Nature">
        <title>rRNA introns, odd ribosomes, and small enigmatic genomes across a large radiation of phyla.</title>
        <authorList>
            <person name="Brown C.T."/>
            <person name="Hug L.A."/>
            <person name="Thomas B.C."/>
            <person name="Sharon I."/>
            <person name="Castelle C.J."/>
            <person name="Singh A."/>
            <person name="Wilkins M.J."/>
            <person name="Williams K.H."/>
            <person name="Banfield J.F."/>
        </authorList>
    </citation>
    <scope>NUCLEOTIDE SEQUENCE [LARGE SCALE GENOMIC DNA]</scope>
</reference>
<evidence type="ECO:0000313" key="4">
    <source>
        <dbReference type="Proteomes" id="UP000034050"/>
    </source>
</evidence>